<keyword evidence="6" id="KW-1185">Reference proteome</keyword>
<sequence length="417" mass="48183">MHTIISLLLLIVSVVADWEFWWTYEGISGPDFWGRLNPRWSHCSKGQRQSPIDIDTSVILYDPHLSEIKIDGDNLKGELVNTGRGISLLIEKSFSNPSDKSVIFSGGPLSYQYTLSNITLHFGRENDRGSEHTIDGKRFPGELQLLAYNSQLYKDWSEAKRKPNGLAAIAIFIMISRASNPLKVSGSNEKYSLYSSQQQQQQQQQHSNSGLKLITNFLKNITTRGLSHSIDFLSIFDLMPSSYKHYITYDGSLTQPACHETIRWIILNKPIYLSSHHFHMLRHLLKGDGHQDNYRPIQPRNRRLIRSNIIKESFAQKIRQSHKYAVENVYARKWKREIRHRQQSKNDRILSNEIRGSSNEQQFYKESQLKSIDSQQIDDSLNALRYLGAVKDIDSCSPNQIRLYGYRANDKIAYSEF</sequence>
<dbReference type="EnsemblMetazoa" id="SSS_4498s_mrna">
    <property type="protein sequence ID" value="KAF7496687.1"/>
    <property type="gene ID" value="SSS_4498"/>
</dbReference>
<dbReference type="GO" id="GO:0006730">
    <property type="term" value="P:one-carbon metabolic process"/>
    <property type="evidence" value="ECO:0007669"/>
    <property type="project" value="TreeGrafter"/>
</dbReference>
<reference evidence="6" key="1">
    <citation type="journal article" date="2020" name="PLoS Negl. Trop. Dis.">
        <title>High-quality nuclear genome for Sarcoptes scabiei-A critical resource for a neglected parasite.</title>
        <authorList>
            <person name="Korhonen P.K."/>
            <person name="Gasser R.B."/>
            <person name="Ma G."/>
            <person name="Wang T."/>
            <person name="Stroehlein A.J."/>
            <person name="Young N.D."/>
            <person name="Ang C.S."/>
            <person name="Fernando D.D."/>
            <person name="Lu H.C."/>
            <person name="Taylor S."/>
            <person name="Reynolds S.L."/>
            <person name="Mofiz E."/>
            <person name="Najaraj S.H."/>
            <person name="Gowda H."/>
            <person name="Madugundu A."/>
            <person name="Renuse S."/>
            <person name="Holt D."/>
            <person name="Pandey A."/>
            <person name="Papenfuss A.T."/>
            <person name="Fischer K."/>
        </authorList>
    </citation>
    <scope>NUCLEOTIDE SEQUENCE [LARGE SCALE GENOMIC DNA]</scope>
</reference>
<reference evidence="5" key="3">
    <citation type="submission" date="2022-06" db="UniProtKB">
        <authorList>
            <consortium name="EnsemblMetazoa"/>
        </authorList>
    </citation>
    <scope>IDENTIFICATION</scope>
</reference>
<dbReference type="PANTHER" id="PTHR18952:SF208">
    <property type="entry name" value="CARBONIC ANHYDRASE XA-RELATED"/>
    <property type="match status" value="1"/>
</dbReference>
<dbReference type="OrthoDB" id="5978072at2759"/>
<dbReference type="SUPFAM" id="SSF51069">
    <property type="entry name" value="Carbonic anhydrase"/>
    <property type="match status" value="1"/>
</dbReference>
<dbReference type="PROSITE" id="PS51144">
    <property type="entry name" value="ALPHA_CA_2"/>
    <property type="match status" value="1"/>
</dbReference>
<dbReference type="GO" id="GO:0008270">
    <property type="term" value="F:zinc ion binding"/>
    <property type="evidence" value="ECO:0007669"/>
    <property type="project" value="InterPro"/>
</dbReference>
<name>A0A834RIH4_SARSC</name>
<dbReference type="Gene3D" id="3.10.200.10">
    <property type="entry name" value="Alpha carbonic anhydrase"/>
    <property type="match status" value="1"/>
</dbReference>
<accession>A0A834RIH4</accession>
<feature type="chain" id="PRO_5038259408" evidence="2">
    <location>
        <begin position="17"/>
        <end position="417"/>
    </location>
</feature>
<reference evidence="4" key="2">
    <citation type="submission" date="2020-01" db="EMBL/GenBank/DDBJ databases">
        <authorList>
            <person name="Korhonen P.K.K."/>
            <person name="Guangxu M.G."/>
            <person name="Wang T.W."/>
            <person name="Stroehlein A.J.S."/>
            <person name="Young N.D."/>
            <person name="Ang C.-S.A."/>
            <person name="Fernando D.W.F."/>
            <person name="Lu H.L."/>
            <person name="Taylor S.T."/>
            <person name="Ehtesham M.E.M."/>
            <person name="Najaraj S.H.N."/>
            <person name="Harsha G.H.G."/>
            <person name="Madugundu A.M."/>
            <person name="Renuse S.R."/>
            <person name="Holt D.H."/>
            <person name="Pandey A.P."/>
            <person name="Papenfuss A.P."/>
            <person name="Gasser R.B.G."/>
            <person name="Fischer K.F."/>
        </authorList>
    </citation>
    <scope>NUCLEOTIDE SEQUENCE</scope>
    <source>
        <strain evidence="4">SSS_KF_BRIS2020</strain>
    </source>
</reference>
<dbReference type="Pfam" id="PF00194">
    <property type="entry name" value="Carb_anhydrase"/>
    <property type="match status" value="1"/>
</dbReference>
<evidence type="ECO:0000313" key="6">
    <source>
        <dbReference type="Proteomes" id="UP000070412"/>
    </source>
</evidence>
<dbReference type="SMART" id="SM01057">
    <property type="entry name" value="Carb_anhydrase"/>
    <property type="match status" value="1"/>
</dbReference>
<keyword evidence="2" id="KW-0732">Signal</keyword>
<dbReference type="GO" id="GO:0004089">
    <property type="term" value="F:carbonate dehydratase activity"/>
    <property type="evidence" value="ECO:0007669"/>
    <property type="project" value="InterPro"/>
</dbReference>
<evidence type="ECO:0000313" key="4">
    <source>
        <dbReference type="EMBL" id="KAF7496687.1"/>
    </source>
</evidence>
<feature type="signal peptide" evidence="2">
    <location>
        <begin position="1"/>
        <end position="16"/>
    </location>
</feature>
<dbReference type="InterPro" id="IPR023561">
    <property type="entry name" value="Carbonic_anhydrase_a-class"/>
</dbReference>
<dbReference type="InterPro" id="IPR001148">
    <property type="entry name" value="CA_dom"/>
</dbReference>
<comment type="similarity">
    <text evidence="1">Belongs to the alpha-carbonic anhydrase family.</text>
</comment>
<dbReference type="InterPro" id="IPR036398">
    <property type="entry name" value="CA_dom_sf"/>
</dbReference>
<evidence type="ECO:0000256" key="2">
    <source>
        <dbReference type="SAM" id="SignalP"/>
    </source>
</evidence>
<proteinExistence type="inferred from homology"/>
<dbReference type="AlphaFoldDB" id="A0A834RIH4"/>
<dbReference type="PANTHER" id="PTHR18952">
    <property type="entry name" value="CARBONIC ANHYDRASE"/>
    <property type="match status" value="1"/>
</dbReference>
<evidence type="ECO:0000256" key="1">
    <source>
        <dbReference type="ARBA" id="ARBA00010718"/>
    </source>
</evidence>
<gene>
    <name evidence="4" type="ORF">SSS_4498</name>
</gene>
<organism evidence="4">
    <name type="scientific">Sarcoptes scabiei</name>
    <name type="common">Itch mite</name>
    <name type="synonym">Acarus scabiei</name>
    <dbReference type="NCBI Taxonomy" id="52283"/>
    <lineage>
        <taxon>Eukaryota</taxon>
        <taxon>Metazoa</taxon>
        <taxon>Ecdysozoa</taxon>
        <taxon>Arthropoda</taxon>
        <taxon>Chelicerata</taxon>
        <taxon>Arachnida</taxon>
        <taxon>Acari</taxon>
        <taxon>Acariformes</taxon>
        <taxon>Sarcoptiformes</taxon>
        <taxon>Astigmata</taxon>
        <taxon>Psoroptidia</taxon>
        <taxon>Sarcoptoidea</taxon>
        <taxon>Sarcoptidae</taxon>
        <taxon>Sarcoptinae</taxon>
        <taxon>Sarcoptes</taxon>
    </lineage>
</organism>
<evidence type="ECO:0000259" key="3">
    <source>
        <dbReference type="PROSITE" id="PS51144"/>
    </source>
</evidence>
<evidence type="ECO:0000313" key="5">
    <source>
        <dbReference type="EnsemblMetazoa" id="KAF7496687.1"/>
    </source>
</evidence>
<protein>
    <submittedName>
        <fullName evidence="4">Carbonic anhydrase-related protein 10</fullName>
    </submittedName>
</protein>
<dbReference type="Proteomes" id="UP000070412">
    <property type="component" value="Unassembled WGS sequence"/>
</dbReference>
<dbReference type="EMBL" id="WVUK01000002">
    <property type="protein sequence ID" value="KAF7496687.1"/>
    <property type="molecule type" value="Genomic_DNA"/>
</dbReference>
<feature type="domain" description="Alpha-carbonic anhydrase" evidence="3">
    <location>
        <begin position="20"/>
        <end position="309"/>
    </location>
</feature>